<organism evidence="2 3">
    <name type="scientific">Marinobacter nanhaiticus D15-8W</name>
    <dbReference type="NCBI Taxonomy" id="626887"/>
    <lineage>
        <taxon>Bacteria</taxon>
        <taxon>Pseudomonadati</taxon>
        <taxon>Pseudomonadota</taxon>
        <taxon>Gammaproteobacteria</taxon>
        <taxon>Pseudomonadales</taxon>
        <taxon>Marinobacteraceae</taxon>
        <taxon>Marinobacter</taxon>
    </lineage>
</organism>
<keyword evidence="1" id="KW-1133">Transmembrane helix</keyword>
<feature type="transmembrane region" description="Helical" evidence="1">
    <location>
        <begin position="91"/>
        <end position="109"/>
    </location>
</feature>
<keyword evidence="1" id="KW-0472">Membrane</keyword>
<dbReference type="eggNOG" id="ENOG5032UV9">
    <property type="taxonomic scope" value="Bacteria"/>
</dbReference>
<name>N6WN08_9GAMM</name>
<dbReference type="RefSeq" id="WP_004581107.1">
    <property type="nucleotide sequence ID" value="NZ_AP028878.1"/>
</dbReference>
<dbReference type="EMBL" id="APLQ01000014">
    <property type="protein sequence ID" value="ENO12881.1"/>
    <property type="molecule type" value="Genomic_DNA"/>
</dbReference>
<dbReference type="AlphaFoldDB" id="N6WN08"/>
<gene>
    <name evidence="2" type="ORF">J057_15825</name>
</gene>
<sequence length="163" mass="17698">MNRYLAGALGGLLATVPMTIAMGRLHKRLPREEQYPLPPREITEDVVERMPVNKPRGDTSLTQLTLAAHFAYGAAAGTLWGALAPKNQRPVAGGMAFGLAVWAASYLGWIPAAKVLRPATQHPARRNLLMLAVHCIWGASTAGWTRLLTEPRTHGFARKANRG</sequence>
<dbReference type="Proteomes" id="UP000013165">
    <property type="component" value="Unassembled WGS sequence"/>
</dbReference>
<dbReference type="STRING" id="626887.J057_15825"/>
<keyword evidence="1" id="KW-0812">Transmembrane</keyword>
<evidence type="ECO:0000313" key="3">
    <source>
        <dbReference type="Proteomes" id="UP000013165"/>
    </source>
</evidence>
<protein>
    <recommendedName>
        <fullName evidence="4">DUF1440 domain-containing protein</fullName>
    </recommendedName>
</protein>
<feature type="transmembrane region" description="Helical" evidence="1">
    <location>
        <begin position="129"/>
        <end position="149"/>
    </location>
</feature>
<dbReference type="OrthoDB" id="6165073at2"/>
<keyword evidence="3" id="KW-1185">Reference proteome</keyword>
<proteinExistence type="predicted"/>
<evidence type="ECO:0000313" key="2">
    <source>
        <dbReference type="EMBL" id="ENO12881.1"/>
    </source>
</evidence>
<feature type="transmembrane region" description="Helical" evidence="1">
    <location>
        <begin position="64"/>
        <end position="84"/>
    </location>
</feature>
<accession>N6WN08</accession>
<reference evidence="2 3" key="1">
    <citation type="journal article" date="2013" name="Genome Announc.">
        <title>Genome Sequence of the Polycyclic Aromatic Hydrocarbon-Degrading Bacterium Strain Marinobacter nanhaiticus D15-8WT.</title>
        <authorList>
            <person name="Cui Z."/>
            <person name="Gao W."/>
            <person name="Li Q."/>
            <person name="Xu G."/>
            <person name="Zheng L."/>
        </authorList>
    </citation>
    <scope>NUCLEOTIDE SEQUENCE [LARGE SCALE GENOMIC DNA]</scope>
    <source>
        <strain evidence="2 3">D15-8W</strain>
    </source>
</reference>
<dbReference type="HOGENOM" id="CLU_142280_0_0_6"/>
<evidence type="ECO:0000256" key="1">
    <source>
        <dbReference type="SAM" id="Phobius"/>
    </source>
</evidence>
<evidence type="ECO:0008006" key="4">
    <source>
        <dbReference type="Google" id="ProtNLM"/>
    </source>
</evidence>
<comment type="caution">
    <text evidence="2">The sequence shown here is derived from an EMBL/GenBank/DDBJ whole genome shotgun (WGS) entry which is preliminary data.</text>
</comment>